<feature type="transmembrane region" description="Helical" evidence="6">
    <location>
        <begin position="6"/>
        <end position="23"/>
    </location>
</feature>
<feature type="transmembrane region" description="Helical" evidence="6">
    <location>
        <begin position="151"/>
        <end position="172"/>
    </location>
</feature>
<feature type="transmembrane region" description="Helical" evidence="6">
    <location>
        <begin position="243"/>
        <end position="262"/>
    </location>
</feature>
<keyword evidence="5 6" id="KW-0472">Membrane</keyword>
<name>A0AAV0CTM9_9ASTE</name>
<feature type="transmembrane region" description="Helical" evidence="6">
    <location>
        <begin position="179"/>
        <end position="201"/>
    </location>
</feature>
<evidence type="ECO:0008006" key="9">
    <source>
        <dbReference type="Google" id="ProtNLM"/>
    </source>
</evidence>
<protein>
    <recommendedName>
        <fullName evidence="9">Transmembrane protein 45A-like</fullName>
    </recommendedName>
</protein>
<accession>A0AAV0CTM9</accession>
<proteinExistence type="inferred from homology"/>
<evidence type="ECO:0000313" key="7">
    <source>
        <dbReference type="EMBL" id="CAH9082896.1"/>
    </source>
</evidence>
<gene>
    <name evidence="7" type="ORF">CEPIT_LOCUS8271</name>
</gene>
<dbReference type="InterPro" id="IPR006904">
    <property type="entry name" value="DUF716"/>
</dbReference>
<comment type="subcellular location">
    <subcellularLocation>
        <location evidence="1">Membrane</location>
        <topology evidence="1">Multi-pass membrane protein</topology>
    </subcellularLocation>
</comment>
<comment type="similarity">
    <text evidence="2">Belongs to the TMEM45 family.</text>
</comment>
<evidence type="ECO:0000256" key="1">
    <source>
        <dbReference type="ARBA" id="ARBA00004141"/>
    </source>
</evidence>
<dbReference type="AlphaFoldDB" id="A0AAV0CTM9"/>
<feature type="transmembrane region" description="Helical" evidence="6">
    <location>
        <begin position="49"/>
        <end position="71"/>
    </location>
</feature>
<keyword evidence="3 6" id="KW-0812">Transmembrane</keyword>
<keyword evidence="4 6" id="KW-1133">Transmembrane helix</keyword>
<evidence type="ECO:0000256" key="6">
    <source>
        <dbReference type="SAM" id="Phobius"/>
    </source>
</evidence>
<feature type="transmembrane region" description="Helical" evidence="6">
    <location>
        <begin position="91"/>
        <end position="110"/>
    </location>
</feature>
<organism evidence="7 8">
    <name type="scientific">Cuscuta epithymum</name>
    <dbReference type="NCBI Taxonomy" id="186058"/>
    <lineage>
        <taxon>Eukaryota</taxon>
        <taxon>Viridiplantae</taxon>
        <taxon>Streptophyta</taxon>
        <taxon>Embryophyta</taxon>
        <taxon>Tracheophyta</taxon>
        <taxon>Spermatophyta</taxon>
        <taxon>Magnoliopsida</taxon>
        <taxon>eudicotyledons</taxon>
        <taxon>Gunneridae</taxon>
        <taxon>Pentapetalae</taxon>
        <taxon>asterids</taxon>
        <taxon>lamiids</taxon>
        <taxon>Solanales</taxon>
        <taxon>Convolvulaceae</taxon>
        <taxon>Cuscuteae</taxon>
        <taxon>Cuscuta</taxon>
        <taxon>Cuscuta subgen. Cuscuta</taxon>
    </lineage>
</organism>
<comment type="caution">
    <text evidence="7">The sequence shown here is derived from an EMBL/GenBank/DDBJ whole genome shotgun (WGS) entry which is preliminary data.</text>
</comment>
<dbReference type="EMBL" id="CAMAPF010000040">
    <property type="protein sequence ID" value="CAH9082896.1"/>
    <property type="molecule type" value="Genomic_DNA"/>
</dbReference>
<evidence type="ECO:0000256" key="4">
    <source>
        <dbReference type="ARBA" id="ARBA00022989"/>
    </source>
</evidence>
<reference evidence="7" key="1">
    <citation type="submission" date="2022-07" db="EMBL/GenBank/DDBJ databases">
        <authorList>
            <person name="Macas J."/>
            <person name="Novak P."/>
            <person name="Neumann P."/>
        </authorList>
    </citation>
    <scope>NUCLEOTIDE SEQUENCE</scope>
</reference>
<evidence type="ECO:0000256" key="2">
    <source>
        <dbReference type="ARBA" id="ARBA00006948"/>
    </source>
</evidence>
<dbReference type="GO" id="GO:0016020">
    <property type="term" value="C:membrane"/>
    <property type="evidence" value="ECO:0007669"/>
    <property type="project" value="UniProtKB-SubCell"/>
</dbReference>
<evidence type="ECO:0000256" key="5">
    <source>
        <dbReference type="ARBA" id="ARBA00023136"/>
    </source>
</evidence>
<sequence>METSIGHVLPGLGFFLVGLWHMLNQMKLHFSQPKSHLCIQWFPSPRIRYIELFLIILGSLAFLSEEIFIGLQRRTLFDPDGTIPFSKLRKFEHANIAITIFMYAALSIILDKVNPPAKYGMTQLLGAVIFGQQLLNFHFHSTDHMGVEGQYHFLLQVFILVSFATTILGIPFPHSFMNGFVMSFSIMLQGFWLILMGVMLWTPQYIPKGCFLNEDDDQYRHHVVMRCHDDEATKRAISLVNIQFGWCVIGFTVFVTLLYLVLFKCYSYRVPYNLLPTKFEDRKDELVLQDAT</sequence>
<keyword evidence="8" id="KW-1185">Reference proteome</keyword>
<dbReference type="Proteomes" id="UP001152523">
    <property type="component" value="Unassembled WGS sequence"/>
</dbReference>
<dbReference type="Pfam" id="PF04819">
    <property type="entry name" value="DUF716"/>
    <property type="match status" value="1"/>
</dbReference>
<dbReference type="PANTHER" id="PTHR46285">
    <property type="entry name" value="PROTEINASE INHIBITOR I4, SERPIN (DUF716)-RELATED"/>
    <property type="match status" value="1"/>
</dbReference>
<evidence type="ECO:0000313" key="8">
    <source>
        <dbReference type="Proteomes" id="UP001152523"/>
    </source>
</evidence>
<dbReference type="PANTHER" id="PTHR46285:SF3">
    <property type="entry name" value="PROTEINASE INHIBITOR I4, SERPIN (DUF716)"/>
    <property type="match status" value="1"/>
</dbReference>
<evidence type="ECO:0000256" key="3">
    <source>
        <dbReference type="ARBA" id="ARBA00022692"/>
    </source>
</evidence>